<organism evidence="1">
    <name type="scientific">uncultured Caudovirales phage</name>
    <dbReference type="NCBI Taxonomy" id="2100421"/>
    <lineage>
        <taxon>Viruses</taxon>
        <taxon>Duplodnaviria</taxon>
        <taxon>Heunggongvirae</taxon>
        <taxon>Uroviricota</taxon>
        <taxon>Caudoviricetes</taxon>
        <taxon>Peduoviridae</taxon>
        <taxon>Maltschvirus</taxon>
        <taxon>Maltschvirus maltsch</taxon>
    </lineage>
</organism>
<gene>
    <name evidence="1" type="ORF">UFOVP1229_89</name>
</gene>
<protein>
    <submittedName>
        <fullName evidence="1">Uncharacterized protein</fullName>
    </submittedName>
</protein>
<evidence type="ECO:0000313" key="1">
    <source>
        <dbReference type="EMBL" id="CAB4191687.1"/>
    </source>
</evidence>
<sequence>MAVNAIGQCSPCCKQLRDCETCAKCYPKYLCVTATITPAYGDSGCHCEKITGRLFSSDAFCGWAGVVSCANDSLSFNVRVEKDDAGDCSTIVEAIELEITQSFPGVLSGIAFSGSYDGLAFDVVISAAPMVANPLSFGACPICVCASCLPNAFCVIYQDYSTGTVYTGVMPWLCDSRSYDRVVVGDQTVEATLSTVACEILVTADAGATVISLESPQSDDTGVMGVVCMESPGSLTRGKSPFTTVAQPGFLTGSIVVSSGDTVTGLITVQELPCEGGCDACPDSPNHGLCCDYLPDSLTMQVRCTTDEDYPCDQTEIKTVTWSGGYTGVFRFCDINEDIIIVADCDDDLVAQSEWTLALTTSSFGGRGKRLANVVPCPGILLIAVFSIGKDYGPPRGVVTYTFEIMVTL</sequence>
<proteinExistence type="predicted"/>
<accession>A0A6J5RBE3</accession>
<dbReference type="EMBL" id="LR797178">
    <property type="protein sequence ID" value="CAB4191687.1"/>
    <property type="molecule type" value="Genomic_DNA"/>
</dbReference>
<name>A0A6J5RBE3_9CAUD</name>
<reference evidence="1" key="1">
    <citation type="submission" date="2020-05" db="EMBL/GenBank/DDBJ databases">
        <authorList>
            <person name="Chiriac C."/>
            <person name="Salcher M."/>
            <person name="Ghai R."/>
            <person name="Kavagutti S V."/>
        </authorList>
    </citation>
    <scope>NUCLEOTIDE SEQUENCE</scope>
</reference>